<feature type="transmembrane region" description="Helical" evidence="23">
    <location>
        <begin position="6"/>
        <end position="26"/>
    </location>
</feature>
<comment type="catalytic activity">
    <reaction evidence="17">
        <text>24,25-dihydrolanosterol + 3 reduced [NADPH--hemoprotein reductase] + 3 O2 = 4,4-dimethyl-8,14-cholestadien-3beta-ol + formate + 3 oxidized [NADPH--hemoprotein reductase] + 4 H2O + 4 H(+)</text>
        <dbReference type="Rhea" id="RHEA:45960"/>
        <dbReference type="Rhea" id="RHEA-COMP:11964"/>
        <dbReference type="Rhea" id="RHEA-COMP:11965"/>
        <dbReference type="ChEBI" id="CHEBI:15377"/>
        <dbReference type="ChEBI" id="CHEBI:15378"/>
        <dbReference type="ChEBI" id="CHEBI:15379"/>
        <dbReference type="ChEBI" id="CHEBI:15740"/>
        <dbReference type="ChEBI" id="CHEBI:28113"/>
        <dbReference type="ChEBI" id="CHEBI:57618"/>
        <dbReference type="ChEBI" id="CHEBI:58210"/>
        <dbReference type="ChEBI" id="CHEBI:78904"/>
    </reaction>
    <physiologicalReaction direction="left-to-right" evidence="17">
        <dbReference type="Rhea" id="RHEA:45961"/>
    </physiologicalReaction>
</comment>
<dbReference type="GO" id="GO:0020037">
    <property type="term" value="F:heme binding"/>
    <property type="evidence" value="ECO:0007669"/>
    <property type="project" value="InterPro"/>
</dbReference>
<evidence type="ECO:0000256" key="16">
    <source>
        <dbReference type="ARBA" id="ARBA00048736"/>
    </source>
</evidence>
<comment type="similarity">
    <text evidence="1 22">Belongs to the cytochrome P450 family.</text>
</comment>
<comment type="catalytic activity">
    <reaction evidence="20">
        <text>a 14alpha-formyl steroid + reduced [NADPH--hemoprotein reductase] + O2 = a Delta(14) steroid + formate + oxidized [NADPH--hemoprotein reductase] + H2O + 2 H(+)</text>
        <dbReference type="Rhea" id="RHEA:68068"/>
        <dbReference type="Rhea" id="RHEA-COMP:11964"/>
        <dbReference type="Rhea" id="RHEA-COMP:11965"/>
        <dbReference type="ChEBI" id="CHEBI:15377"/>
        <dbReference type="ChEBI" id="CHEBI:15378"/>
        <dbReference type="ChEBI" id="CHEBI:15379"/>
        <dbReference type="ChEBI" id="CHEBI:15740"/>
        <dbReference type="ChEBI" id="CHEBI:57618"/>
        <dbReference type="ChEBI" id="CHEBI:58210"/>
        <dbReference type="ChEBI" id="CHEBI:138031"/>
        <dbReference type="ChEBI" id="CHEBI:176902"/>
    </reaction>
    <physiologicalReaction direction="left-to-right" evidence="20">
        <dbReference type="Rhea" id="RHEA:68069"/>
    </physiologicalReaction>
</comment>
<comment type="catalytic activity">
    <reaction evidence="15">
        <text>32-oxolanosterol + reduced [NADPH--hemoprotein reductase] + O2 = 4,4-dimethyl-5alpha-cholesta-8,14,24-trien-3beta-ol + formate + oxidized [NADPH--hemoprotein reductase] + H2O + 2 H(+)</text>
        <dbReference type="Rhea" id="RHEA:75111"/>
        <dbReference type="Rhea" id="RHEA-COMP:11964"/>
        <dbReference type="Rhea" id="RHEA-COMP:11965"/>
        <dbReference type="ChEBI" id="CHEBI:15377"/>
        <dbReference type="ChEBI" id="CHEBI:15378"/>
        <dbReference type="ChEBI" id="CHEBI:15379"/>
        <dbReference type="ChEBI" id="CHEBI:15740"/>
        <dbReference type="ChEBI" id="CHEBI:17813"/>
        <dbReference type="ChEBI" id="CHEBI:57618"/>
        <dbReference type="ChEBI" id="CHEBI:58210"/>
        <dbReference type="ChEBI" id="CHEBI:166681"/>
    </reaction>
    <physiologicalReaction direction="left-to-right" evidence="15">
        <dbReference type="Rhea" id="RHEA:75112"/>
    </physiologicalReaction>
</comment>
<dbReference type="OrthoDB" id="1055148at2759"/>
<dbReference type="Proteomes" id="UP001152320">
    <property type="component" value="Chromosome 18"/>
</dbReference>
<comment type="catalytic activity">
    <reaction evidence="14">
        <text>32-oxo-24,25-dihydrolanosterol + reduced [NADPH--hemoprotein reductase] + O2 = 4,4-dimethyl-8,14-cholestadien-3beta-ol + formate + oxidized [NADPH--hemoprotein reductase] + H2O + 2 H(+)</text>
        <dbReference type="Rhea" id="RHEA:75083"/>
        <dbReference type="Rhea" id="RHEA-COMP:11964"/>
        <dbReference type="Rhea" id="RHEA-COMP:11965"/>
        <dbReference type="ChEBI" id="CHEBI:15377"/>
        <dbReference type="ChEBI" id="CHEBI:15378"/>
        <dbReference type="ChEBI" id="CHEBI:15379"/>
        <dbReference type="ChEBI" id="CHEBI:15740"/>
        <dbReference type="ChEBI" id="CHEBI:57618"/>
        <dbReference type="ChEBI" id="CHEBI:58210"/>
        <dbReference type="ChEBI" id="CHEBI:78904"/>
        <dbReference type="ChEBI" id="CHEBI:87060"/>
    </reaction>
    <physiologicalReaction direction="left-to-right" evidence="14">
        <dbReference type="Rhea" id="RHEA:75084"/>
    </physiologicalReaction>
</comment>
<dbReference type="SUPFAM" id="SSF48264">
    <property type="entry name" value="Cytochrome P450"/>
    <property type="match status" value="1"/>
</dbReference>
<evidence type="ECO:0000256" key="17">
    <source>
        <dbReference type="ARBA" id="ARBA00048839"/>
    </source>
</evidence>
<dbReference type="InterPro" id="IPR001128">
    <property type="entry name" value="Cyt_P450"/>
</dbReference>
<dbReference type="PROSITE" id="PS00086">
    <property type="entry name" value="CYTOCHROME_P450"/>
    <property type="match status" value="1"/>
</dbReference>
<gene>
    <name evidence="24" type="ORF">HOLleu_35436</name>
</gene>
<dbReference type="InterPro" id="IPR050529">
    <property type="entry name" value="CYP450_sterol_14alpha_dmase"/>
</dbReference>
<reference evidence="24" key="1">
    <citation type="submission" date="2021-10" db="EMBL/GenBank/DDBJ databases">
        <title>Tropical sea cucumber genome reveals ecological adaptation and Cuvierian tubules defense mechanism.</title>
        <authorList>
            <person name="Chen T."/>
        </authorList>
    </citation>
    <scope>NUCLEOTIDE SEQUENCE</scope>
    <source>
        <strain evidence="24">Nanhai2018</strain>
        <tissue evidence="24">Muscle</tissue>
    </source>
</reference>
<evidence type="ECO:0000256" key="14">
    <source>
        <dbReference type="ARBA" id="ARBA00048245"/>
    </source>
</evidence>
<evidence type="ECO:0000256" key="11">
    <source>
        <dbReference type="ARBA" id="ARBA00047670"/>
    </source>
</evidence>
<dbReference type="EMBL" id="JAIZAY010000018">
    <property type="protein sequence ID" value="KAJ8025272.1"/>
    <property type="molecule type" value="Genomic_DNA"/>
</dbReference>
<proteinExistence type="inferred from homology"/>
<evidence type="ECO:0000256" key="1">
    <source>
        <dbReference type="ARBA" id="ARBA00010617"/>
    </source>
</evidence>
<comment type="cofactor">
    <cofactor evidence="21">
        <name>heme</name>
        <dbReference type="ChEBI" id="CHEBI:30413"/>
    </cofactor>
</comment>
<dbReference type="EC" id="1.14.14.154" evidence="7"/>
<name>A0A9Q0YRW4_HOLLE</name>
<dbReference type="Gene3D" id="1.10.630.10">
    <property type="entry name" value="Cytochrome P450"/>
    <property type="match status" value="1"/>
</dbReference>
<keyword evidence="22" id="KW-0560">Oxidoreductase</keyword>
<comment type="catalytic activity">
    <reaction evidence="19">
        <text>lanosterol + reduced [NADPH--hemoprotein reductase] + O2 = 32-hydroxylanosterol + oxidized [NADPH--hemoprotein reductase] + H2O + H(+)</text>
        <dbReference type="Rhea" id="RHEA:75103"/>
        <dbReference type="Rhea" id="RHEA-COMP:11964"/>
        <dbReference type="Rhea" id="RHEA-COMP:11965"/>
        <dbReference type="ChEBI" id="CHEBI:15377"/>
        <dbReference type="ChEBI" id="CHEBI:15378"/>
        <dbReference type="ChEBI" id="CHEBI:15379"/>
        <dbReference type="ChEBI" id="CHEBI:16521"/>
        <dbReference type="ChEBI" id="CHEBI:57618"/>
        <dbReference type="ChEBI" id="CHEBI:58210"/>
        <dbReference type="ChEBI" id="CHEBI:166806"/>
    </reaction>
    <physiologicalReaction direction="left-to-right" evidence="19">
        <dbReference type="Rhea" id="RHEA:75104"/>
    </physiologicalReaction>
</comment>
<comment type="pathway">
    <text evidence="6">Steroid biosynthesis; zymosterol biosynthesis; zymosterol from lanosterol: step 1/6.</text>
</comment>
<evidence type="ECO:0000256" key="18">
    <source>
        <dbReference type="ARBA" id="ARBA00048866"/>
    </source>
</evidence>
<sequence>MYYEDHSLLIYLVGFLTVIFILKTFLTGRWKISKEWKLPPRVPSSIPFLGSAIEFNKNPIAFLEKCANEYGDVFSFTMVGKTFTYLVGHEASAIFFNSKNDQLNAEEVYGKLMTPVIGDEVAFAVPNHIFLEQKKILKTGLNVAQFRVHVPLVEAETRDYFQRWGDRGEKDIYFAISELSIATVSHCLHGKEVRSYLDERMAHLYEELNGGISPSAWLLPSWVPLPWFIRRDRAHKAIKKIFAKAIGERKRAGSKDDFLQVLLKAKYKSGRQLNDNEVAGMLIGLLLGGHHTSSSTGAWLALFLAKHQDIQDRCYTEQITVCGKELPPITFDQLQKMELLDSCLRETLRLRPPIMTVMRMSKEPIKYKDLTIPPGHQVCVSLTVNQRVRQQWMPDPLEFKPERFLDGSADYSDKFSYVPFGGGRHRCIGENFAYMHLKTIFSVLLRKYKFHLINNNFPEVNYSSLIHSPVESLISYEPRNSIRVEENGKV</sequence>
<keyword evidence="22" id="KW-0503">Monooxygenase</keyword>
<keyword evidence="5" id="KW-0753">Steroid metabolism</keyword>
<evidence type="ECO:0000256" key="15">
    <source>
        <dbReference type="ARBA" id="ARBA00048479"/>
    </source>
</evidence>
<evidence type="ECO:0000256" key="21">
    <source>
        <dbReference type="PIRSR" id="PIRSR602403-1"/>
    </source>
</evidence>
<dbReference type="GO" id="GO:0008398">
    <property type="term" value="F:sterol 14-demethylase activity"/>
    <property type="evidence" value="ECO:0007669"/>
    <property type="project" value="UniProtKB-EC"/>
</dbReference>
<keyword evidence="23" id="KW-1133">Transmembrane helix</keyword>
<dbReference type="GO" id="GO:0005506">
    <property type="term" value="F:iron ion binding"/>
    <property type="evidence" value="ECO:0007669"/>
    <property type="project" value="InterPro"/>
</dbReference>
<keyword evidence="2 21" id="KW-0349">Heme</keyword>
<dbReference type="PRINTS" id="PR00385">
    <property type="entry name" value="P450"/>
</dbReference>
<comment type="catalytic activity">
    <reaction evidence="10">
        <text>a 14alpha-hydroxymethyl steroid + reduced [NADPH--hemoprotein reductase] + O2 = a 14alpha-formyl steroid + oxidized [NADPH--hemoprotein reductase] + 2 H2O + H(+)</text>
        <dbReference type="Rhea" id="RHEA:68064"/>
        <dbReference type="Rhea" id="RHEA-COMP:11964"/>
        <dbReference type="Rhea" id="RHEA-COMP:11965"/>
        <dbReference type="ChEBI" id="CHEBI:15377"/>
        <dbReference type="ChEBI" id="CHEBI:15378"/>
        <dbReference type="ChEBI" id="CHEBI:15379"/>
        <dbReference type="ChEBI" id="CHEBI:57618"/>
        <dbReference type="ChEBI" id="CHEBI:58210"/>
        <dbReference type="ChEBI" id="CHEBI:176901"/>
        <dbReference type="ChEBI" id="CHEBI:176902"/>
    </reaction>
    <physiologicalReaction direction="left-to-right" evidence="10">
        <dbReference type="Rhea" id="RHEA:68065"/>
    </physiologicalReaction>
</comment>
<evidence type="ECO:0000256" key="5">
    <source>
        <dbReference type="ARBA" id="ARBA00023221"/>
    </source>
</evidence>
<evidence type="ECO:0000256" key="3">
    <source>
        <dbReference type="ARBA" id="ARBA00022723"/>
    </source>
</evidence>
<keyword evidence="5" id="KW-0443">Lipid metabolism</keyword>
<evidence type="ECO:0000256" key="2">
    <source>
        <dbReference type="ARBA" id="ARBA00022617"/>
    </source>
</evidence>
<dbReference type="PRINTS" id="PR00465">
    <property type="entry name" value="EP450IV"/>
</dbReference>
<evidence type="ECO:0000256" key="13">
    <source>
        <dbReference type="ARBA" id="ARBA00047983"/>
    </source>
</evidence>
<comment type="catalytic activity">
    <reaction evidence="13">
        <text>24,25-dihydrolanosterol + reduced [NADPH--hemoprotein reductase] + O2 = 32-hydroxy-24,25-dihydrolanosterol + oxidized [NADPH--hemoprotein reductase] + H2O + H(+)</text>
        <dbReference type="Rhea" id="RHEA:75079"/>
        <dbReference type="Rhea" id="RHEA-COMP:11964"/>
        <dbReference type="Rhea" id="RHEA-COMP:11965"/>
        <dbReference type="ChEBI" id="CHEBI:15377"/>
        <dbReference type="ChEBI" id="CHEBI:15378"/>
        <dbReference type="ChEBI" id="CHEBI:15379"/>
        <dbReference type="ChEBI" id="CHEBI:28113"/>
        <dbReference type="ChEBI" id="CHEBI:57618"/>
        <dbReference type="ChEBI" id="CHEBI:58210"/>
        <dbReference type="ChEBI" id="CHEBI:87057"/>
    </reaction>
    <physiologicalReaction direction="left-to-right" evidence="13">
        <dbReference type="Rhea" id="RHEA:75080"/>
    </physiologicalReaction>
</comment>
<dbReference type="CDD" id="cd11042">
    <property type="entry name" value="CYP51-like"/>
    <property type="match status" value="1"/>
</dbReference>
<evidence type="ECO:0000256" key="7">
    <source>
        <dbReference type="ARBA" id="ARBA00038974"/>
    </source>
</evidence>
<evidence type="ECO:0000256" key="22">
    <source>
        <dbReference type="RuleBase" id="RU000461"/>
    </source>
</evidence>
<dbReference type="PANTHER" id="PTHR24304:SF2">
    <property type="entry name" value="24-HYDROXYCHOLESTEROL 7-ALPHA-HYDROXYLASE"/>
    <property type="match status" value="1"/>
</dbReference>
<comment type="catalytic activity">
    <reaction evidence="12">
        <text>a 14alpha-methyl steroid + 3 reduced [NADPH--hemoprotein reductase] + 3 O2 = a Delta(14) steroid + formate + 3 oxidized [NADPH--hemoprotein reductase] + 4 H2O + 4 H(+)</text>
        <dbReference type="Rhea" id="RHEA:54028"/>
        <dbReference type="Rhea" id="RHEA-COMP:11964"/>
        <dbReference type="Rhea" id="RHEA-COMP:11965"/>
        <dbReference type="ChEBI" id="CHEBI:15377"/>
        <dbReference type="ChEBI" id="CHEBI:15378"/>
        <dbReference type="ChEBI" id="CHEBI:15379"/>
        <dbReference type="ChEBI" id="CHEBI:15740"/>
        <dbReference type="ChEBI" id="CHEBI:57618"/>
        <dbReference type="ChEBI" id="CHEBI:58210"/>
        <dbReference type="ChEBI" id="CHEBI:138029"/>
        <dbReference type="ChEBI" id="CHEBI:138031"/>
        <dbReference type="EC" id="1.14.14.154"/>
    </reaction>
    <physiologicalReaction direction="left-to-right" evidence="12">
        <dbReference type="Rhea" id="RHEA:54029"/>
    </physiologicalReaction>
</comment>
<evidence type="ECO:0000256" key="8">
    <source>
        <dbReference type="ARBA" id="ARBA00041158"/>
    </source>
</evidence>
<comment type="catalytic activity">
    <reaction evidence="9">
        <text>32-hydroxylanosterol + reduced [NADPH--hemoprotein reductase] + O2 = 32-oxolanosterol + oxidized [NADPH--hemoprotein reductase] + 2 H2O + H(+)</text>
        <dbReference type="Rhea" id="RHEA:75107"/>
        <dbReference type="Rhea" id="RHEA-COMP:11964"/>
        <dbReference type="Rhea" id="RHEA-COMP:11965"/>
        <dbReference type="ChEBI" id="CHEBI:15377"/>
        <dbReference type="ChEBI" id="CHEBI:15378"/>
        <dbReference type="ChEBI" id="CHEBI:15379"/>
        <dbReference type="ChEBI" id="CHEBI:57618"/>
        <dbReference type="ChEBI" id="CHEBI:58210"/>
        <dbReference type="ChEBI" id="CHEBI:166681"/>
        <dbReference type="ChEBI" id="CHEBI:166806"/>
    </reaction>
    <physiologicalReaction direction="left-to-right" evidence="9">
        <dbReference type="Rhea" id="RHEA:75108"/>
    </physiologicalReaction>
</comment>
<keyword evidence="25" id="KW-1185">Reference proteome</keyword>
<evidence type="ECO:0000256" key="12">
    <source>
        <dbReference type="ARBA" id="ARBA00047702"/>
    </source>
</evidence>
<evidence type="ECO:0000256" key="6">
    <source>
        <dbReference type="ARBA" id="ARBA00037887"/>
    </source>
</evidence>
<comment type="caution">
    <text evidence="24">The sequence shown here is derived from an EMBL/GenBank/DDBJ whole genome shotgun (WGS) entry which is preliminary data.</text>
</comment>
<evidence type="ECO:0000256" key="10">
    <source>
        <dbReference type="ARBA" id="ARBA00047587"/>
    </source>
</evidence>
<evidence type="ECO:0000256" key="9">
    <source>
        <dbReference type="ARBA" id="ARBA00047379"/>
    </source>
</evidence>
<dbReference type="InterPro" id="IPR002403">
    <property type="entry name" value="Cyt_P450_E_grp-IV"/>
</dbReference>
<evidence type="ECO:0000256" key="23">
    <source>
        <dbReference type="SAM" id="Phobius"/>
    </source>
</evidence>
<protein>
    <recommendedName>
        <fullName evidence="8">Lanosterol 14-alpha demethylase</fullName>
        <ecNumber evidence="7">1.14.14.154</ecNumber>
    </recommendedName>
</protein>
<dbReference type="PANTHER" id="PTHR24304">
    <property type="entry name" value="CYTOCHROME P450 FAMILY 7"/>
    <property type="match status" value="1"/>
</dbReference>
<dbReference type="InterPro" id="IPR036396">
    <property type="entry name" value="Cyt_P450_sf"/>
</dbReference>
<dbReference type="Pfam" id="PF00067">
    <property type="entry name" value="p450"/>
    <property type="match status" value="1"/>
</dbReference>
<organism evidence="24 25">
    <name type="scientific">Holothuria leucospilota</name>
    <name type="common">Black long sea cucumber</name>
    <name type="synonym">Mertensiothuria leucospilota</name>
    <dbReference type="NCBI Taxonomy" id="206669"/>
    <lineage>
        <taxon>Eukaryota</taxon>
        <taxon>Metazoa</taxon>
        <taxon>Echinodermata</taxon>
        <taxon>Eleutherozoa</taxon>
        <taxon>Echinozoa</taxon>
        <taxon>Holothuroidea</taxon>
        <taxon>Aspidochirotacea</taxon>
        <taxon>Aspidochirotida</taxon>
        <taxon>Holothuriidae</taxon>
        <taxon>Holothuria</taxon>
    </lineage>
</organism>
<dbReference type="InterPro" id="IPR017972">
    <property type="entry name" value="Cyt_P450_CS"/>
</dbReference>
<accession>A0A9Q0YRW4</accession>
<comment type="catalytic activity">
    <reaction evidence="11">
        <text>lanosterol + 3 reduced [NADPH--hemoprotein reductase] + 3 O2 = 4,4-dimethyl-5alpha-cholesta-8,14,24-trien-3beta-ol + formate + 3 oxidized [NADPH--hemoprotein reductase] + 4 H2O + 4 H(+)</text>
        <dbReference type="Rhea" id="RHEA:25286"/>
        <dbReference type="Rhea" id="RHEA-COMP:11964"/>
        <dbReference type="Rhea" id="RHEA-COMP:11965"/>
        <dbReference type="ChEBI" id="CHEBI:15377"/>
        <dbReference type="ChEBI" id="CHEBI:15378"/>
        <dbReference type="ChEBI" id="CHEBI:15379"/>
        <dbReference type="ChEBI" id="CHEBI:15740"/>
        <dbReference type="ChEBI" id="CHEBI:16521"/>
        <dbReference type="ChEBI" id="CHEBI:17813"/>
        <dbReference type="ChEBI" id="CHEBI:57618"/>
        <dbReference type="ChEBI" id="CHEBI:58210"/>
        <dbReference type="EC" id="1.14.14.154"/>
    </reaction>
    <physiologicalReaction direction="left-to-right" evidence="11">
        <dbReference type="Rhea" id="RHEA:25287"/>
    </physiologicalReaction>
</comment>
<keyword evidence="4 21" id="KW-0408">Iron</keyword>
<evidence type="ECO:0000313" key="24">
    <source>
        <dbReference type="EMBL" id="KAJ8025272.1"/>
    </source>
</evidence>
<keyword evidence="23" id="KW-0472">Membrane</keyword>
<evidence type="ECO:0000313" key="25">
    <source>
        <dbReference type="Proteomes" id="UP001152320"/>
    </source>
</evidence>
<evidence type="ECO:0000256" key="4">
    <source>
        <dbReference type="ARBA" id="ARBA00023004"/>
    </source>
</evidence>
<feature type="binding site" description="axial binding residue" evidence="21">
    <location>
        <position position="427"/>
    </location>
    <ligand>
        <name>heme</name>
        <dbReference type="ChEBI" id="CHEBI:30413"/>
    </ligand>
    <ligandPart>
        <name>Fe</name>
        <dbReference type="ChEBI" id="CHEBI:18248"/>
    </ligandPart>
</feature>
<comment type="catalytic activity">
    <reaction evidence="18">
        <text>a 14alpha-methyl steroid + reduced [NADPH--hemoprotein reductase] + O2 = a 14alpha-hydroxymethyl steroid + oxidized [NADPH--hemoprotein reductase] + H2O + H(+)</text>
        <dbReference type="Rhea" id="RHEA:68060"/>
        <dbReference type="Rhea" id="RHEA-COMP:11964"/>
        <dbReference type="Rhea" id="RHEA-COMP:11965"/>
        <dbReference type="ChEBI" id="CHEBI:15377"/>
        <dbReference type="ChEBI" id="CHEBI:15378"/>
        <dbReference type="ChEBI" id="CHEBI:15379"/>
        <dbReference type="ChEBI" id="CHEBI:57618"/>
        <dbReference type="ChEBI" id="CHEBI:58210"/>
        <dbReference type="ChEBI" id="CHEBI:138029"/>
        <dbReference type="ChEBI" id="CHEBI:176901"/>
    </reaction>
    <physiologicalReaction direction="left-to-right" evidence="18">
        <dbReference type="Rhea" id="RHEA:68061"/>
    </physiologicalReaction>
</comment>
<comment type="catalytic activity">
    <reaction evidence="16">
        <text>32-hydroxy-24,25-dihydrolanosterol + reduced [NADPH--hemoprotein reductase] + O2 = 32-oxo-24,25-dihydrolanosterol + oxidized [NADPH--hemoprotein reductase] + 2 H2O + H(+)</text>
        <dbReference type="Rhea" id="RHEA:75087"/>
        <dbReference type="Rhea" id="RHEA-COMP:11964"/>
        <dbReference type="Rhea" id="RHEA-COMP:11965"/>
        <dbReference type="ChEBI" id="CHEBI:15377"/>
        <dbReference type="ChEBI" id="CHEBI:15378"/>
        <dbReference type="ChEBI" id="CHEBI:15379"/>
        <dbReference type="ChEBI" id="CHEBI:57618"/>
        <dbReference type="ChEBI" id="CHEBI:58210"/>
        <dbReference type="ChEBI" id="CHEBI:87057"/>
        <dbReference type="ChEBI" id="CHEBI:87060"/>
    </reaction>
    <physiologicalReaction direction="left-to-right" evidence="16">
        <dbReference type="Rhea" id="RHEA:75088"/>
    </physiologicalReaction>
</comment>
<evidence type="ECO:0000256" key="19">
    <source>
        <dbReference type="ARBA" id="ARBA00049163"/>
    </source>
</evidence>
<dbReference type="AlphaFoldDB" id="A0A9Q0YRW4"/>
<keyword evidence="3 21" id="KW-0479">Metal-binding</keyword>
<dbReference type="GO" id="GO:0008202">
    <property type="term" value="P:steroid metabolic process"/>
    <property type="evidence" value="ECO:0007669"/>
    <property type="project" value="UniProtKB-KW"/>
</dbReference>
<keyword evidence="23" id="KW-0812">Transmembrane</keyword>
<evidence type="ECO:0000256" key="20">
    <source>
        <dbReference type="ARBA" id="ARBA00049450"/>
    </source>
</evidence>